<evidence type="ECO:0000313" key="2">
    <source>
        <dbReference type="Proteomes" id="UP001204798"/>
    </source>
</evidence>
<dbReference type="EMBL" id="JANUCP010000003">
    <property type="protein sequence ID" value="MCS3919677.1"/>
    <property type="molecule type" value="Genomic_DNA"/>
</dbReference>
<dbReference type="RefSeq" id="WP_259096367.1">
    <property type="nucleotide sequence ID" value="NZ_CP130454.1"/>
</dbReference>
<organism evidence="1 2">
    <name type="scientific">Candidatus Fervidibacter sacchari</name>
    <dbReference type="NCBI Taxonomy" id="1448929"/>
    <lineage>
        <taxon>Bacteria</taxon>
        <taxon>Candidatus Fervidibacterota</taxon>
        <taxon>Candidatus Fervidibacter</taxon>
    </lineage>
</organism>
<dbReference type="InterPro" id="IPR038374">
    <property type="entry name" value="ThaI_sf"/>
</dbReference>
<accession>A0ABT2EP26</accession>
<gene>
    <name evidence="1" type="ORF">M2350_002090</name>
</gene>
<keyword evidence="2" id="KW-1185">Reference proteome</keyword>
<reference evidence="1 2" key="1">
    <citation type="submission" date="2022-08" db="EMBL/GenBank/DDBJ databases">
        <title>Bacterial and archaeal communities from various locations to study Microbial Dark Matter (Phase II).</title>
        <authorList>
            <person name="Stepanauskas R."/>
        </authorList>
    </citation>
    <scope>NUCLEOTIDE SEQUENCE [LARGE SCALE GENOMIC DNA]</scope>
    <source>
        <strain evidence="1 2">PD1</strain>
    </source>
</reference>
<name>A0ABT2EP26_9BACT</name>
<evidence type="ECO:0008006" key="3">
    <source>
        <dbReference type="Google" id="ProtNLM"/>
    </source>
</evidence>
<protein>
    <recommendedName>
        <fullName evidence="3">Type II restriction endonuclease subunit R</fullName>
    </recommendedName>
</protein>
<dbReference type="Gene3D" id="3.40.600.30">
    <property type="match status" value="1"/>
</dbReference>
<comment type="caution">
    <text evidence="1">The sequence shown here is derived from an EMBL/GenBank/DDBJ whole genome shotgun (WGS) entry which is preliminary data.</text>
</comment>
<dbReference type="InterPro" id="IPR029128">
    <property type="entry name" value="ThaI"/>
</dbReference>
<sequence length="217" mass="25127">MTPLDELFWDEALCEKIRRKLPFLFALAEQQASRAGRVGMEVGTLREQILVALLIYKFGEVSVDLDIPITEHEVDVRVLGHPLSIKTVTTRSQRAPAVKIVWTVDWEQVKKFAETYEPKCDMLLVIVRWGGTGGFYGIPLQAQEEIFERLGRERYLRLPKPGTNPRGVEISPESVKELLEHPLTKVLTIEWQRPTDLGVRELRLAPYMRWLQYWQSD</sequence>
<dbReference type="Pfam" id="PF15514">
    <property type="entry name" value="ThaI"/>
    <property type="match status" value="1"/>
</dbReference>
<evidence type="ECO:0000313" key="1">
    <source>
        <dbReference type="EMBL" id="MCS3919677.1"/>
    </source>
</evidence>
<proteinExistence type="predicted"/>
<dbReference type="Proteomes" id="UP001204798">
    <property type="component" value="Unassembled WGS sequence"/>
</dbReference>